<gene>
    <name evidence="1" type="ORF">CRI93_01700</name>
</gene>
<name>A0A2H3NQJ9_9BACT</name>
<proteinExistence type="predicted"/>
<comment type="caution">
    <text evidence="1">The sequence shown here is derived from an EMBL/GenBank/DDBJ whole genome shotgun (WGS) entry which is preliminary data.</text>
</comment>
<dbReference type="Proteomes" id="UP000221024">
    <property type="component" value="Unassembled WGS sequence"/>
</dbReference>
<organism evidence="1 2">
    <name type="scientific">Longimonas halophila</name>
    <dbReference type="NCBI Taxonomy" id="1469170"/>
    <lineage>
        <taxon>Bacteria</taxon>
        <taxon>Pseudomonadati</taxon>
        <taxon>Rhodothermota</taxon>
        <taxon>Rhodothermia</taxon>
        <taxon>Rhodothermales</taxon>
        <taxon>Salisaetaceae</taxon>
        <taxon>Longimonas</taxon>
    </lineage>
</organism>
<keyword evidence="2" id="KW-1185">Reference proteome</keyword>
<dbReference type="EMBL" id="PDEP01000001">
    <property type="protein sequence ID" value="PEN09467.1"/>
    <property type="molecule type" value="Genomic_DNA"/>
</dbReference>
<sequence>MTVRKALYDAGWRASGDRNVAKRFHFLQKDVAIEPADVHIRNPALTEGCRAGFVSFRFRDLVRQTL</sequence>
<protein>
    <submittedName>
        <fullName evidence="1">Uncharacterized protein</fullName>
    </submittedName>
</protein>
<reference evidence="1 2" key="1">
    <citation type="submission" date="2017-10" db="EMBL/GenBank/DDBJ databases">
        <title>Draft genome of Longimonas halophila.</title>
        <authorList>
            <person name="Goh K.M."/>
            <person name="Shamsir M.S."/>
            <person name="Lim S.W."/>
        </authorList>
    </citation>
    <scope>NUCLEOTIDE SEQUENCE [LARGE SCALE GENOMIC DNA]</scope>
    <source>
        <strain evidence="1 2">KCTC 42399</strain>
    </source>
</reference>
<evidence type="ECO:0000313" key="2">
    <source>
        <dbReference type="Proteomes" id="UP000221024"/>
    </source>
</evidence>
<evidence type="ECO:0000313" key="1">
    <source>
        <dbReference type="EMBL" id="PEN09467.1"/>
    </source>
</evidence>
<dbReference type="AlphaFoldDB" id="A0A2H3NQJ9"/>
<accession>A0A2H3NQJ9</accession>